<protein>
    <recommendedName>
        <fullName evidence="4">HAT C-terminal dimerisation domain-containing protein</fullName>
    </recommendedName>
</protein>
<evidence type="ECO:0000313" key="1">
    <source>
        <dbReference type="EMBL" id="CAF0976123.1"/>
    </source>
</evidence>
<gene>
    <name evidence="1" type="ORF">GPM918_LOCUS12500</name>
    <name evidence="2" type="ORF">SRO942_LOCUS12500</name>
</gene>
<dbReference type="OrthoDB" id="6159421at2759"/>
<evidence type="ECO:0000313" key="2">
    <source>
        <dbReference type="EMBL" id="CAF3748981.1"/>
    </source>
</evidence>
<dbReference type="AlphaFoldDB" id="A0A814F5F9"/>
<evidence type="ECO:0000313" key="3">
    <source>
        <dbReference type="Proteomes" id="UP000663829"/>
    </source>
</evidence>
<dbReference type="EMBL" id="CAJNOQ010002745">
    <property type="protein sequence ID" value="CAF0976123.1"/>
    <property type="molecule type" value="Genomic_DNA"/>
</dbReference>
<keyword evidence="3" id="KW-1185">Reference proteome</keyword>
<evidence type="ECO:0008006" key="4">
    <source>
        <dbReference type="Google" id="ProtNLM"/>
    </source>
</evidence>
<accession>A0A814F5F9</accession>
<dbReference type="Proteomes" id="UP000663829">
    <property type="component" value="Unassembled WGS sequence"/>
</dbReference>
<name>A0A814F5F9_9BILA</name>
<dbReference type="EMBL" id="CAJOBC010002745">
    <property type="protein sequence ID" value="CAF3748981.1"/>
    <property type="molecule type" value="Genomic_DNA"/>
</dbReference>
<proteinExistence type="predicted"/>
<sequence length="119" mass="13838">MNHYLFIVVDDHNVEKHIVDGKVVAPDEEEEFVQKTSTKTQEDNHHRIRPDQLWTYLIARTTTNCEQMTKLISYIYSIPCSNAFTNGVFSHMKHAWTPSQNLMSSETVAAELKIRLNCR</sequence>
<comment type="caution">
    <text evidence="1">The sequence shown here is derived from an EMBL/GenBank/DDBJ whole genome shotgun (WGS) entry which is preliminary data.</text>
</comment>
<dbReference type="Proteomes" id="UP000681722">
    <property type="component" value="Unassembled WGS sequence"/>
</dbReference>
<reference evidence="1" key="1">
    <citation type="submission" date="2021-02" db="EMBL/GenBank/DDBJ databases">
        <authorList>
            <person name="Nowell W R."/>
        </authorList>
    </citation>
    <scope>NUCLEOTIDE SEQUENCE</scope>
</reference>
<organism evidence="1 3">
    <name type="scientific">Didymodactylos carnosus</name>
    <dbReference type="NCBI Taxonomy" id="1234261"/>
    <lineage>
        <taxon>Eukaryota</taxon>
        <taxon>Metazoa</taxon>
        <taxon>Spiralia</taxon>
        <taxon>Gnathifera</taxon>
        <taxon>Rotifera</taxon>
        <taxon>Eurotatoria</taxon>
        <taxon>Bdelloidea</taxon>
        <taxon>Philodinida</taxon>
        <taxon>Philodinidae</taxon>
        <taxon>Didymodactylos</taxon>
    </lineage>
</organism>